<dbReference type="InterPro" id="IPR001494">
    <property type="entry name" value="Importin-beta_N"/>
</dbReference>
<dbReference type="GO" id="GO:0071466">
    <property type="term" value="P:cellular response to xenobiotic stimulus"/>
    <property type="evidence" value="ECO:0000315"/>
    <property type="project" value="CGD"/>
</dbReference>
<proteinExistence type="inferred from homology"/>
<dbReference type="InterPro" id="IPR058669">
    <property type="entry name" value="TPR_IPO7/11-like"/>
</dbReference>
<dbReference type="GO" id="GO:0005635">
    <property type="term" value="C:nuclear envelope"/>
    <property type="evidence" value="ECO:0000318"/>
    <property type="project" value="GO_Central"/>
</dbReference>
<evidence type="ECO:0000259" key="5">
    <source>
        <dbReference type="PROSITE" id="PS50166"/>
    </source>
</evidence>
<dbReference type="AlphaFoldDB" id="A0A1D8PRI4"/>
<evidence type="ECO:0000256" key="2">
    <source>
        <dbReference type="ARBA" id="ARBA00007991"/>
    </source>
</evidence>
<dbReference type="PANTHER" id="PTHR10997">
    <property type="entry name" value="IMPORTIN-7, 8, 11"/>
    <property type="match status" value="1"/>
</dbReference>
<evidence type="ECO:0000256" key="4">
    <source>
        <dbReference type="ARBA" id="ARBA00023242"/>
    </source>
</evidence>
<evidence type="ECO:0000313" key="8">
    <source>
        <dbReference type="Proteomes" id="UP000000559"/>
    </source>
</evidence>
<evidence type="ECO:0000256" key="3">
    <source>
        <dbReference type="ARBA" id="ARBA00022448"/>
    </source>
</evidence>
<evidence type="ECO:0000313" key="7">
    <source>
        <dbReference type="EMBL" id="AOW30741.1"/>
    </source>
</evidence>
<dbReference type="Proteomes" id="UP000000559">
    <property type="component" value="Chromosome 7"/>
</dbReference>
<dbReference type="OrthoDB" id="361693at2759"/>
<dbReference type="FunCoup" id="A0A1D8PRI4">
    <property type="interactions" value="1113"/>
</dbReference>
<sequence length="980" mass="114001">MELNYENLVSVLTFASKSERSLEQQNAESQLKSWEIVPGYHYLLQEVYLNTDLPLQIRWLAIICFKNGVDKYWKSSRSNSIQKQEKQQIIAKSMDLINEKNNQLMLQNAYSISKIARFDFPSDWPNLFDDIISSLEKYVFVENNLVATNNMLIILNRIIKTLSTVKIGRARHAMQAKAAIVVNVLVKLYSKFFTMWTSNLDFTIMQICYLCLKNLRRIIPEGFDQPHKDQDIVEFLNNTIDHLQMIVLEHDKFNTDLLERYVKCYSKLYVSLIKTNPTSFILLPCCEKILTTFLSILEQKAEVIYNSSEDNDFWEILALRSFSILKKVLAYIYRAGAVTLKQKNDKMEVQTARNKLSGNFFTPDLIQNLCDLVITWYLRLKPSDLESWLLDPEEWCNEEFSSSWEYQIRPCAENFYQDLIKYFPDLLAEFVLNKISTGLMENASVDKILIRDSILCTFQLSGHAISDHVNFDNLLETVFIPEGLKNDLVENKILKRRVCLIISEWVSIQCSRESRVSIYKLLLNFLQPENKINDKIVKISAVQTLCAVVDDWDFSKTDFQPFLNDFVKLIIGLLDEFKFTESKLYILNTLAKVIEKCNPLVDYQTLLDILQIIPPNWETTENEQIIKTSLLRLLRSLVVSLNENSMETHQIAIPLIKACCSENSDVYLLVSEDGYDLWLALLQFCPVTQNLNSELVELFQLIPVGLRNSTEILPTILSIIRSYALYAPDVFSEDLASEIFQVIGNYLSKMRDDAYAIFIALMDILLINPRDEMIDRIVSSGLFNSMVRYVLDDSMSNFLIARMYLLFSRIAMKEYFLKILDVTSVDLKLFFERWLEYYNHNGNPRNKKINLLGLLSVLSYSVPQKIEVLWELSPKIIKNTLFFLEEVNEDTNGRCDSYNSNLIYDDIDDYSYLDPDIKANGEKLRYHALLDQFDRVYSVNLLSLLKECMGGLRQQLGDTDFNNFIQLNDSYTIEKLREIM</sequence>
<dbReference type="Pfam" id="PF03810">
    <property type="entry name" value="IBN_N"/>
    <property type="match status" value="1"/>
</dbReference>
<dbReference type="STRING" id="237561.A0A1D8PRI4"/>
<dbReference type="GO" id="GO:0031267">
    <property type="term" value="F:small GTPase binding"/>
    <property type="evidence" value="ECO:0007669"/>
    <property type="project" value="InterPro"/>
</dbReference>
<dbReference type="SUPFAM" id="SSF48371">
    <property type="entry name" value="ARM repeat"/>
    <property type="match status" value="1"/>
</dbReference>
<reference evidence="7 8" key="2">
    <citation type="journal article" date="2007" name="Genome Biol.">
        <title>Assembly of the Candida albicans genome into sixteen supercontigs aligned on the eight chromosomes.</title>
        <authorList>
            <person name="van het Hoog M."/>
            <person name="Rast T.J."/>
            <person name="Martchenko M."/>
            <person name="Grindle S."/>
            <person name="Dignard D."/>
            <person name="Hogues H."/>
            <person name="Cuomo C."/>
            <person name="Berriman M."/>
            <person name="Scherer S."/>
            <person name="Magee B.B."/>
            <person name="Whiteway M."/>
            <person name="Chibana H."/>
            <person name="Nantel A."/>
            <person name="Magee P.T."/>
        </authorList>
    </citation>
    <scope>GENOME REANNOTATION</scope>
    <source>
        <strain evidence="8">SC5314 / ATCC MYA-2876</strain>
    </source>
</reference>
<dbReference type="InParanoid" id="A0A1D8PRI4"/>
<dbReference type="OMA" id="SFHYVFH"/>
<dbReference type="GO" id="GO:0005829">
    <property type="term" value="C:cytosol"/>
    <property type="evidence" value="ECO:0000318"/>
    <property type="project" value="GO_Central"/>
</dbReference>
<gene>
    <name evidence="6 7" type="primary">KAP120</name>
    <name evidence="7" type="ordered locus">CAALFM_C704030CA</name>
    <name evidence="6" type="ordered locus">orf19.7177</name>
</gene>
<dbReference type="eggNOG" id="KOG1993">
    <property type="taxonomic scope" value="Eukaryota"/>
</dbReference>
<dbReference type="Gene3D" id="1.25.10.10">
    <property type="entry name" value="Leucine-rich Repeat Variant"/>
    <property type="match status" value="1"/>
</dbReference>
<name>A0A1D8PRI4_CANAL</name>
<dbReference type="FunFam" id="1.25.10.10:FF:001176">
    <property type="entry name" value="Karyopherin, putative"/>
    <property type="match status" value="1"/>
</dbReference>
<accession>A0A1D8PRI4</accession>
<dbReference type="GO" id="GO:0061608">
    <property type="term" value="F:nuclear import signal receptor activity"/>
    <property type="evidence" value="ECO:0007669"/>
    <property type="project" value="EnsemblFungi"/>
</dbReference>
<organism evidence="7 8">
    <name type="scientific">Candida albicans (strain SC5314 / ATCC MYA-2876)</name>
    <name type="common">Yeast</name>
    <dbReference type="NCBI Taxonomy" id="237561"/>
    <lineage>
        <taxon>Eukaryota</taxon>
        <taxon>Fungi</taxon>
        <taxon>Dikarya</taxon>
        <taxon>Ascomycota</taxon>
        <taxon>Saccharomycotina</taxon>
        <taxon>Pichiomycetes</taxon>
        <taxon>Debaryomycetaceae</taxon>
        <taxon>Candida/Lodderomyces clade</taxon>
        <taxon>Candida</taxon>
    </lineage>
</organism>
<dbReference type="VEuPathDB" id="FungiDB:C7_04030C_A"/>
<dbReference type="InterPro" id="IPR011989">
    <property type="entry name" value="ARM-like"/>
</dbReference>
<reference evidence="7 8" key="3">
    <citation type="journal article" date="2013" name="Genome Biol.">
        <title>Assembly of a phased diploid Candida albicans genome facilitates allele-specific measurements and provides a simple model for repeat and indel structure.</title>
        <authorList>
            <person name="Muzzey D."/>
            <person name="Schwartz K."/>
            <person name="Weissman J.S."/>
            <person name="Sherlock G."/>
        </authorList>
    </citation>
    <scope>NUCLEOTIDE SEQUENCE [LARGE SCALE GENOMIC DNA]</scope>
    <source>
        <strain evidence="8">SC5314 / ATCC MYA-2876</strain>
    </source>
</reference>
<dbReference type="SMART" id="SM00913">
    <property type="entry name" value="IBN_N"/>
    <property type="match status" value="1"/>
</dbReference>
<comment type="similarity">
    <text evidence="2">Belongs to the importin beta family.</text>
</comment>
<comment type="subcellular location">
    <subcellularLocation>
        <location evidence="1">Nucleus</location>
    </subcellularLocation>
</comment>
<reference evidence="7 8" key="1">
    <citation type="journal article" date="2004" name="Proc. Natl. Acad. Sci. U.S.A.">
        <title>The diploid genome sequence of Candida albicans.</title>
        <authorList>
            <person name="Jones T."/>
            <person name="Federspiel N.A."/>
            <person name="Chibana H."/>
            <person name="Dungan J."/>
            <person name="Kalman S."/>
            <person name="Magee B.B."/>
            <person name="Newport G."/>
            <person name="Thorstenson Y.R."/>
            <person name="Agabian N."/>
            <person name="Magee P.T."/>
            <person name="Davis R.W."/>
            <person name="Scherer S."/>
        </authorList>
    </citation>
    <scope>NUCLEOTIDE SEQUENCE [LARGE SCALE GENOMIC DNA]</scope>
    <source>
        <strain evidence="8">SC5314 / ATCC MYA-2876</strain>
    </source>
</reference>
<dbReference type="CGD" id="CAL0000185596">
    <property type="gene designation" value="KAP120"/>
</dbReference>
<dbReference type="GeneID" id="3643110"/>
<evidence type="ECO:0000313" key="6">
    <source>
        <dbReference type="CGD" id="CAL0000185596"/>
    </source>
</evidence>
<dbReference type="EMBL" id="CP017629">
    <property type="protein sequence ID" value="AOW30741.1"/>
    <property type="molecule type" value="Genomic_DNA"/>
</dbReference>
<dbReference type="PANTHER" id="PTHR10997:SF7">
    <property type="entry name" value="IMPORTIN-11"/>
    <property type="match status" value="1"/>
</dbReference>
<keyword evidence="4" id="KW-0539">Nucleus</keyword>
<keyword evidence="3" id="KW-0813">Transport</keyword>
<keyword evidence="8" id="KW-1185">Reference proteome</keyword>
<dbReference type="RefSeq" id="XP_715226.1">
    <property type="nucleotide sequence ID" value="XM_710133.1"/>
</dbReference>
<dbReference type="GO" id="GO:0008139">
    <property type="term" value="F:nuclear localization sequence binding"/>
    <property type="evidence" value="ECO:0007669"/>
    <property type="project" value="EnsemblFungi"/>
</dbReference>
<dbReference type="InterPro" id="IPR016024">
    <property type="entry name" value="ARM-type_fold"/>
</dbReference>
<dbReference type="PROSITE" id="PS50166">
    <property type="entry name" value="IMPORTIN_B_NT"/>
    <property type="match status" value="1"/>
</dbReference>
<evidence type="ECO:0000256" key="1">
    <source>
        <dbReference type="ARBA" id="ARBA00004123"/>
    </source>
</evidence>
<protein>
    <submittedName>
        <fullName evidence="7">Kap120p</fullName>
    </submittedName>
</protein>
<dbReference type="SMR" id="A0A1D8PRI4"/>
<feature type="domain" description="Importin N-terminal" evidence="5">
    <location>
        <begin position="27"/>
        <end position="99"/>
    </location>
</feature>
<dbReference type="Pfam" id="PF25758">
    <property type="entry name" value="TPR_IPO11"/>
    <property type="match status" value="1"/>
</dbReference>
<dbReference type="KEGG" id="cal:CAALFM_C704030CA"/>
<dbReference type="GO" id="GO:0006606">
    <property type="term" value="P:protein import into nucleus"/>
    <property type="evidence" value="ECO:0000318"/>
    <property type="project" value="GO_Central"/>
</dbReference>